<dbReference type="SUPFAM" id="SSF69118">
    <property type="entry name" value="AhpD-like"/>
    <property type="match status" value="1"/>
</dbReference>
<dbReference type="PANTHER" id="PTHR34846">
    <property type="entry name" value="4-CARBOXYMUCONOLACTONE DECARBOXYLASE FAMILY PROTEIN (AFU_ORTHOLOGUE AFUA_6G11590)"/>
    <property type="match status" value="1"/>
</dbReference>
<dbReference type="InterPro" id="IPR003779">
    <property type="entry name" value="CMD-like"/>
</dbReference>
<evidence type="ECO:0000259" key="1">
    <source>
        <dbReference type="Pfam" id="PF02627"/>
    </source>
</evidence>
<dbReference type="InterPro" id="IPR029032">
    <property type="entry name" value="AhpD-like"/>
</dbReference>
<gene>
    <name evidence="2" type="ORF">OHU35_39160</name>
</gene>
<accession>A0ABZ1MXB4</accession>
<name>A0ABZ1MXB4_STREF</name>
<evidence type="ECO:0000313" key="2">
    <source>
        <dbReference type="EMBL" id="WTW31736.1"/>
    </source>
</evidence>
<proteinExistence type="predicted"/>
<dbReference type="Proteomes" id="UP001621512">
    <property type="component" value="Chromosome"/>
</dbReference>
<feature type="domain" description="Carboxymuconolactone decarboxylase-like" evidence="1">
    <location>
        <begin position="53"/>
        <end position="136"/>
    </location>
</feature>
<evidence type="ECO:0000313" key="3">
    <source>
        <dbReference type="Proteomes" id="UP001621512"/>
    </source>
</evidence>
<dbReference type="PANTHER" id="PTHR34846:SF5">
    <property type="entry name" value="CARBOXYMUCONOLACTONE DECARBOXYLASE-LIKE DOMAIN-CONTAINING PROTEIN"/>
    <property type="match status" value="1"/>
</dbReference>
<dbReference type="RefSeq" id="WP_405508740.1">
    <property type="nucleotide sequence ID" value="NZ_CP108341.1"/>
</dbReference>
<dbReference type="Gene3D" id="1.20.1290.10">
    <property type="entry name" value="AhpD-like"/>
    <property type="match status" value="1"/>
</dbReference>
<protein>
    <submittedName>
        <fullName evidence="2">Carboxymuconolactone decarboxylase family protein</fullName>
    </submittedName>
</protein>
<sequence length="219" mass="24085">MSQRDEAARQPRPRLLPLPEEQWDARTRELLAIAPHDPGDRIPNIFTTLVRHPDLYEQFLPFGGQLLLSGRLPEELRELLILRTAWNTGARYEWGRHVPLARAAGVTDADVDRIAEGPEAPGWTELQRHLIRAADELNREARMSDATWEALAEHFADAELIEIAMLVGQYHMVAFFLNATGVELDPGFDAVTAVPGAIGPGPARAGAARAAAGGAVPRR</sequence>
<reference evidence="2 3" key="1">
    <citation type="submission" date="2022-10" db="EMBL/GenBank/DDBJ databases">
        <title>The complete genomes of actinobacterial strains from the NBC collection.</title>
        <authorList>
            <person name="Joergensen T.S."/>
            <person name="Alvarez Arevalo M."/>
            <person name="Sterndorff E.B."/>
            <person name="Faurdal D."/>
            <person name="Vuksanovic O."/>
            <person name="Mourched A.-S."/>
            <person name="Charusanti P."/>
            <person name="Shaw S."/>
            <person name="Blin K."/>
            <person name="Weber T."/>
        </authorList>
    </citation>
    <scope>NUCLEOTIDE SEQUENCE [LARGE SCALE GENOMIC DNA]</scope>
    <source>
        <strain evidence="2 3">NBC_00017</strain>
    </source>
</reference>
<organism evidence="2 3">
    <name type="scientific">Streptomyces purpurascens</name>
    <dbReference type="NCBI Taxonomy" id="1924"/>
    <lineage>
        <taxon>Bacteria</taxon>
        <taxon>Bacillati</taxon>
        <taxon>Actinomycetota</taxon>
        <taxon>Actinomycetes</taxon>
        <taxon>Kitasatosporales</taxon>
        <taxon>Streptomycetaceae</taxon>
        <taxon>Streptomyces</taxon>
    </lineage>
</organism>
<keyword evidence="3" id="KW-1185">Reference proteome</keyword>
<dbReference type="Pfam" id="PF02627">
    <property type="entry name" value="CMD"/>
    <property type="match status" value="1"/>
</dbReference>
<dbReference type="EMBL" id="CP108341">
    <property type="protein sequence ID" value="WTW31736.1"/>
    <property type="molecule type" value="Genomic_DNA"/>
</dbReference>